<dbReference type="Proteomes" id="UP000247512">
    <property type="component" value="Unassembled WGS sequence"/>
</dbReference>
<reference evidence="3" key="1">
    <citation type="submission" date="2017-02" db="EMBL/GenBank/DDBJ databases">
        <title>zhang.</title>
        <authorList>
            <person name="Zhang H."/>
        </authorList>
    </citation>
    <scope>NUCLEOTIDE SEQUENCE [LARGE SCALE GENOMIC DNA]</scope>
    <source>
        <strain evidence="3">RZS01</strain>
    </source>
</reference>
<name>A0A9N7GZ32_9PROT</name>
<dbReference type="EMBL" id="CP019875">
    <property type="protein sequence ID" value="AQU86202.1"/>
    <property type="molecule type" value="Genomic_DNA"/>
</dbReference>
<reference evidence="2 4" key="3">
    <citation type="submission" date="2017-06" db="EMBL/GenBank/DDBJ databases">
        <title>A draft genome sequence of Komagataeibacter nataicola LMG 1536.</title>
        <authorList>
            <person name="Skraban J."/>
            <person name="Cleenwerck I."/>
            <person name="Vandamme P."/>
            <person name="Trcek J."/>
        </authorList>
    </citation>
    <scope>NUCLEOTIDE SEQUENCE [LARGE SCALE GENOMIC DNA]</scope>
    <source>
        <strain evidence="2 4">LMG 1536</strain>
    </source>
</reference>
<evidence type="ECO:0000313" key="4">
    <source>
        <dbReference type="Proteomes" id="UP000247512"/>
    </source>
</evidence>
<gene>
    <name evidence="1" type="ORF">B0W47_00605</name>
    <name evidence="2" type="ORF">CDI09_14110</name>
</gene>
<dbReference type="RefSeq" id="WP_078523642.1">
    <property type="nucleotide sequence ID" value="NZ_CP019875.1"/>
</dbReference>
<organism evidence="1 3">
    <name type="scientific">Komagataeibacter nataicola</name>
    <dbReference type="NCBI Taxonomy" id="265960"/>
    <lineage>
        <taxon>Bacteria</taxon>
        <taxon>Pseudomonadati</taxon>
        <taxon>Pseudomonadota</taxon>
        <taxon>Alphaproteobacteria</taxon>
        <taxon>Acetobacterales</taxon>
        <taxon>Acetobacteraceae</taxon>
        <taxon>Komagataeibacter</taxon>
    </lineage>
</organism>
<protein>
    <submittedName>
        <fullName evidence="1">Uncharacterized protein</fullName>
    </submittedName>
</protein>
<reference evidence="1" key="2">
    <citation type="submission" date="2017-02" db="EMBL/GenBank/DDBJ databases">
        <authorList>
            <person name="Zhang H."/>
        </authorList>
    </citation>
    <scope>NUCLEOTIDE SEQUENCE</scope>
    <source>
        <strain evidence="1">RZS01</strain>
    </source>
</reference>
<dbReference type="AlphaFoldDB" id="A0A9N7GZ32"/>
<proteinExistence type="predicted"/>
<evidence type="ECO:0000313" key="1">
    <source>
        <dbReference type="EMBL" id="AQU86202.1"/>
    </source>
</evidence>
<dbReference type="KEGG" id="kna:B0W47_00605"/>
<sequence length="278" mass="30663">MTKKYEYDENFVFYTKARNLAILSEMSKALDRECRGSSIMTINTLSYRGFNVALHKAGGIVMMAQCRYGSVIIHDPDGKISRPSRLTFPKGFLKKCRRPRLLERMDENCQPYECEASVPDFMVPDMVSAIYCGAFINGNGNLPEDDKNTGIWSCRAEWGEGDDDWSLFIGPLSIDPARVAAIIQKAPEEDTTTILSDPAIRTVSRVITAHARESDPTAVGVWYSRTFGSGAGSVVVHRNILDPNIIITTSVAVALAGQVVDDARMPGWLADMSEEVVA</sequence>
<accession>A0A9N7GZ32</accession>
<dbReference type="EMBL" id="NIRT01000034">
    <property type="protein sequence ID" value="PYD65336.1"/>
    <property type="molecule type" value="Genomic_DNA"/>
</dbReference>
<evidence type="ECO:0000313" key="2">
    <source>
        <dbReference type="EMBL" id="PYD65336.1"/>
    </source>
</evidence>
<keyword evidence="4" id="KW-1185">Reference proteome</keyword>
<evidence type="ECO:0000313" key="3">
    <source>
        <dbReference type="Proteomes" id="UP000189683"/>
    </source>
</evidence>
<dbReference type="Proteomes" id="UP000189683">
    <property type="component" value="Chromosome"/>
</dbReference>